<dbReference type="CDD" id="cd00121">
    <property type="entry name" value="MATH"/>
    <property type="match status" value="1"/>
</dbReference>
<dbReference type="CDD" id="cd18186">
    <property type="entry name" value="BTB_POZ_ZBTB_KLHL-like"/>
    <property type="match status" value="1"/>
</dbReference>
<dbReference type="AlphaFoldDB" id="A0A7E4USW4"/>
<evidence type="ECO:0000259" key="1">
    <source>
        <dbReference type="PROSITE" id="PS50097"/>
    </source>
</evidence>
<protein>
    <submittedName>
        <fullName evidence="3">BTB domain-containing protein</fullName>
    </submittedName>
</protein>
<organism evidence="2 3">
    <name type="scientific">Panagrellus redivivus</name>
    <name type="common">Microworm</name>
    <dbReference type="NCBI Taxonomy" id="6233"/>
    <lineage>
        <taxon>Eukaryota</taxon>
        <taxon>Metazoa</taxon>
        <taxon>Ecdysozoa</taxon>
        <taxon>Nematoda</taxon>
        <taxon>Chromadorea</taxon>
        <taxon>Rhabditida</taxon>
        <taxon>Tylenchina</taxon>
        <taxon>Panagrolaimomorpha</taxon>
        <taxon>Panagrolaimoidea</taxon>
        <taxon>Panagrolaimidae</taxon>
        <taxon>Panagrellus</taxon>
    </lineage>
</organism>
<dbReference type="CDD" id="cd14733">
    <property type="entry name" value="BACK"/>
    <property type="match status" value="1"/>
</dbReference>
<dbReference type="PROSITE" id="PS50097">
    <property type="entry name" value="BTB"/>
    <property type="match status" value="1"/>
</dbReference>
<proteinExistence type="predicted"/>
<keyword evidence="2" id="KW-1185">Reference proteome</keyword>
<evidence type="ECO:0000313" key="3">
    <source>
        <dbReference type="WBParaSite" id="Pan_g12413.t2"/>
    </source>
</evidence>
<dbReference type="PANTHER" id="PTHR22744:SF17">
    <property type="entry name" value="BTB DOMAIN-CONTAINING PROTEIN"/>
    <property type="match status" value="1"/>
</dbReference>
<dbReference type="Proteomes" id="UP000492821">
    <property type="component" value="Unassembled WGS sequence"/>
</dbReference>
<name>A0A7E4USW4_PANRE</name>
<dbReference type="Pfam" id="PF00651">
    <property type="entry name" value="BTB"/>
    <property type="match status" value="1"/>
</dbReference>
<dbReference type="InterPro" id="IPR000210">
    <property type="entry name" value="BTB/POZ_dom"/>
</dbReference>
<dbReference type="SMART" id="SM00225">
    <property type="entry name" value="BTB"/>
    <property type="match status" value="1"/>
</dbReference>
<dbReference type="WBParaSite" id="Pan_g12413.t2">
    <property type="protein sequence ID" value="Pan_g12413.t2"/>
    <property type="gene ID" value="Pan_g12413"/>
</dbReference>
<dbReference type="Gene3D" id="3.30.710.10">
    <property type="entry name" value="Potassium Channel Kv1.1, Chain A"/>
    <property type="match status" value="1"/>
</dbReference>
<feature type="domain" description="BTB" evidence="1">
    <location>
        <begin position="190"/>
        <end position="251"/>
    </location>
</feature>
<evidence type="ECO:0000313" key="2">
    <source>
        <dbReference type="Proteomes" id="UP000492821"/>
    </source>
</evidence>
<dbReference type="InterPro" id="IPR002083">
    <property type="entry name" value="MATH/TRAF_dom"/>
</dbReference>
<accession>A0A7E4USW4</accession>
<reference evidence="3" key="2">
    <citation type="submission" date="2020-10" db="UniProtKB">
        <authorList>
            <consortium name="WormBaseParasite"/>
        </authorList>
    </citation>
    <scope>IDENTIFICATION</scope>
</reference>
<dbReference type="SUPFAM" id="SSF49599">
    <property type="entry name" value="TRAF domain-like"/>
    <property type="match status" value="1"/>
</dbReference>
<dbReference type="InterPro" id="IPR011333">
    <property type="entry name" value="SKP1/BTB/POZ_sf"/>
</dbReference>
<sequence length="346" mass="40328">MYSVWLLRIMAGTTNYFKMVEFILGISAMMLGIHSVYGDMIFVQTVNDSYTFTLNADLYYKPKDAWRYSVVDGPKRWVPLLESEQWNVEYNPFDYRKFDAVGVYLNIPGQLKIVARFSVEGTTHEYKFNHTFHGSRSNMNKMGNDSFIKRDQFLNLLNNGTMTIRCDVEFIIPYSYFRHDIFEILERIEPDFDLVVGADRIKTNSQFLSLISPVFKNLISNSSDLIAELKIDNFTYDAVKTAIDMSYGHRIHNLTAAAVIDVLYFAEEFELTSIAEKLEESLSYSVFPQNFIAITDFAFKNEKKELQTACVEFFKKNREQITQTREFAELNPLYRAELFRKALNLD</sequence>
<dbReference type="PANTHER" id="PTHR22744">
    <property type="entry name" value="HELIX LOOP HELIX PROTEIN 21-RELATED"/>
    <property type="match status" value="1"/>
</dbReference>
<dbReference type="SUPFAM" id="SSF54695">
    <property type="entry name" value="POZ domain"/>
    <property type="match status" value="1"/>
</dbReference>
<reference evidence="2" key="1">
    <citation type="journal article" date="2013" name="Genetics">
        <title>The draft genome and transcriptome of Panagrellus redivivus are shaped by the harsh demands of a free-living lifestyle.</title>
        <authorList>
            <person name="Srinivasan J."/>
            <person name="Dillman A.R."/>
            <person name="Macchietto M.G."/>
            <person name="Heikkinen L."/>
            <person name="Lakso M."/>
            <person name="Fracchia K.M."/>
            <person name="Antoshechkin I."/>
            <person name="Mortazavi A."/>
            <person name="Wong G."/>
            <person name="Sternberg P.W."/>
        </authorList>
    </citation>
    <scope>NUCLEOTIDE SEQUENCE [LARGE SCALE GENOMIC DNA]</scope>
    <source>
        <strain evidence="2">MT8872</strain>
    </source>
</reference>